<evidence type="ECO:0000313" key="4">
    <source>
        <dbReference type="Proteomes" id="UP001194746"/>
    </source>
</evidence>
<keyword evidence="2" id="KW-1133">Transmembrane helix</keyword>
<feature type="region of interest" description="Disordered" evidence="1">
    <location>
        <begin position="200"/>
        <end position="298"/>
    </location>
</feature>
<sequence length="298" mass="33290">MGYRSSPKVKINWSKLGGGDSTVYRQLRDIVHSAGFFQSSINSRRDQRNEISTKGTHGLSTNTTLLSGHAVPPPSPPPATSTRSMIPHWSYEKSSIAAACIFTTIVFAALSFLVFLAIKRIRKKCVRHQRHRQNGTPPPNLDIDNDRSSAHHGPEGSSAREQGMFSDDRLPSQQYMVKQKGGSVTRVYHECQNQSNWTFDSVVAPAPPKKTLQRKRPVLARNTQPVSRKRQAIVTPPPTKRAKAREDSQRAESRPYSSLSKDSSVVSGQGEEHESQAAQKERLPFRLPSLQRNRSPIF</sequence>
<reference evidence="3" key="2">
    <citation type="submission" date="2020-02" db="EMBL/GenBank/DDBJ databases">
        <authorList>
            <person name="Gilchrist C.L.M."/>
            <person name="Chooi Y.-H."/>
        </authorList>
    </citation>
    <scope>NUCLEOTIDE SEQUENCE</scope>
    <source>
        <strain evidence="3">MST-FP2251</strain>
    </source>
</reference>
<feature type="compositionally biased region" description="Basic and acidic residues" evidence="1">
    <location>
        <begin position="144"/>
        <end position="154"/>
    </location>
</feature>
<feature type="compositionally biased region" description="Basic and acidic residues" evidence="1">
    <location>
        <begin position="244"/>
        <end position="253"/>
    </location>
</feature>
<dbReference type="EMBL" id="VCAU01000085">
    <property type="protein sequence ID" value="KAF9885964.1"/>
    <property type="molecule type" value="Genomic_DNA"/>
</dbReference>
<keyword evidence="2" id="KW-0472">Membrane</keyword>
<evidence type="ECO:0000256" key="2">
    <source>
        <dbReference type="SAM" id="Phobius"/>
    </source>
</evidence>
<feature type="transmembrane region" description="Helical" evidence="2">
    <location>
        <begin position="96"/>
        <end position="118"/>
    </location>
</feature>
<proteinExistence type="predicted"/>
<feature type="region of interest" description="Disordered" evidence="1">
    <location>
        <begin position="43"/>
        <end position="83"/>
    </location>
</feature>
<dbReference type="Proteomes" id="UP001194746">
    <property type="component" value="Unassembled WGS sequence"/>
</dbReference>
<organism evidence="3 4">
    <name type="scientific">Aspergillus nanangensis</name>
    <dbReference type="NCBI Taxonomy" id="2582783"/>
    <lineage>
        <taxon>Eukaryota</taxon>
        <taxon>Fungi</taxon>
        <taxon>Dikarya</taxon>
        <taxon>Ascomycota</taxon>
        <taxon>Pezizomycotina</taxon>
        <taxon>Eurotiomycetes</taxon>
        <taxon>Eurotiomycetidae</taxon>
        <taxon>Eurotiales</taxon>
        <taxon>Aspergillaceae</taxon>
        <taxon>Aspergillus</taxon>
        <taxon>Aspergillus subgen. Circumdati</taxon>
    </lineage>
</organism>
<gene>
    <name evidence="3" type="ORF">FE257_012139</name>
</gene>
<evidence type="ECO:0000313" key="3">
    <source>
        <dbReference type="EMBL" id="KAF9885964.1"/>
    </source>
</evidence>
<feature type="compositionally biased region" description="Polar residues" evidence="1">
    <location>
        <begin position="52"/>
        <end position="66"/>
    </location>
</feature>
<keyword evidence="2" id="KW-0812">Transmembrane</keyword>
<comment type="caution">
    <text evidence="3">The sequence shown here is derived from an EMBL/GenBank/DDBJ whole genome shotgun (WGS) entry which is preliminary data.</text>
</comment>
<reference evidence="3" key="1">
    <citation type="journal article" date="2019" name="Beilstein J. Org. Chem.">
        <title>Nanangenines: drimane sesquiterpenoids as the dominant metabolite cohort of a novel Australian fungus, Aspergillus nanangensis.</title>
        <authorList>
            <person name="Lacey H.J."/>
            <person name="Gilchrist C.L.M."/>
            <person name="Crombie A."/>
            <person name="Kalaitzis J.A."/>
            <person name="Vuong D."/>
            <person name="Rutledge P.J."/>
            <person name="Turner P."/>
            <person name="Pitt J.I."/>
            <person name="Lacey E."/>
            <person name="Chooi Y.H."/>
            <person name="Piggott A.M."/>
        </authorList>
    </citation>
    <scope>NUCLEOTIDE SEQUENCE</scope>
    <source>
        <strain evidence="3">MST-FP2251</strain>
    </source>
</reference>
<evidence type="ECO:0000256" key="1">
    <source>
        <dbReference type="SAM" id="MobiDB-lite"/>
    </source>
</evidence>
<feature type="compositionally biased region" description="Basic and acidic residues" evidence="1">
    <location>
        <begin position="270"/>
        <end position="284"/>
    </location>
</feature>
<feature type="compositionally biased region" description="Low complexity" evidence="1">
    <location>
        <begin position="257"/>
        <end position="267"/>
    </location>
</feature>
<keyword evidence="4" id="KW-1185">Reference proteome</keyword>
<name>A0AAD4CGE2_ASPNN</name>
<dbReference type="AlphaFoldDB" id="A0AAD4CGE2"/>
<feature type="region of interest" description="Disordered" evidence="1">
    <location>
        <begin position="127"/>
        <end position="164"/>
    </location>
</feature>
<protein>
    <submittedName>
        <fullName evidence="3">Uncharacterized protein</fullName>
    </submittedName>
</protein>
<accession>A0AAD4CGE2</accession>